<evidence type="ECO:0000313" key="6">
    <source>
        <dbReference type="Proteomes" id="UP000292298"/>
    </source>
</evidence>
<dbReference type="OrthoDB" id="9790639at2"/>
<dbReference type="CDD" id="cd09892">
    <property type="entry name" value="NGN_SP_RfaH"/>
    <property type="match status" value="1"/>
</dbReference>
<accession>A0A4Q8D2G6</accession>
<dbReference type="NCBIfam" id="TIGR01955">
    <property type="entry name" value="RfaH"/>
    <property type="match status" value="1"/>
</dbReference>
<dbReference type="InterPro" id="IPR010215">
    <property type="entry name" value="Transcription_antiterm_RfaH"/>
</dbReference>
<evidence type="ECO:0000259" key="4">
    <source>
        <dbReference type="SMART" id="SM00738"/>
    </source>
</evidence>
<name>A0A4Q8D2G6_9GAMM</name>
<gene>
    <name evidence="5" type="ORF">EV698_1878</name>
</gene>
<protein>
    <submittedName>
        <fullName evidence="5">Transcriptional antiterminator RfaH</fullName>
    </submittedName>
</protein>
<dbReference type="InterPro" id="IPR036735">
    <property type="entry name" value="NGN_dom_sf"/>
</dbReference>
<dbReference type="GO" id="GO:0031564">
    <property type="term" value="P:transcription antitermination"/>
    <property type="evidence" value="ECO:0007669"/>
    <property type="project" value="UniProtKB-KW"/>
</dbReference>
<dbReference type="InterPro" id="IPR043425">
    <property type="entry name" value="NusG-like"/>
</dbReference>
<dbReference type="InterPro" id="IPR006645">
    <property type="entry name" value="NGN-like_dom"/>
</dbReference>
<dbReference type="SUPFAM" id="SSF82679">
    <property type="entry name" value="N-utilization substance G protein NusG, N-terminal domain"/>
    <property type="match status" value="1"/>
</dbReference>
<dbReference type="GO" id="GO:0005829">
    <property type="term" value="C:cytosol"/>
    <property type="evidence" value="ECO:0007669"/>
    <property type="project" value="TreeGrafter"/>
</dbReference>
<sequence length="165" mass="19165">MKHWYAIYCKPREDERAELHLGLQDFEVFRPKHRVRRKRPGGMATLIESLFPRYLFIHLDDIAENWAPIRSTRGVAGMVRWGGHAPPVPNHVVECLQRNVDEVGCIPTPPSDYKPGDRVRILEGPFAGLEGLFYRRRDDERIMLLMEIMKQPQKMTVSESMVARA</sequence>
<keyword evidence="1" id="KW-0889">Transcription antitermination</keyword>
<dbReference type="CDD" id="cd06091">
    <property type="entry name" value="KOW_NusG"/>
    <property type="match status" value="1"/>
</dbReference>
<keyword evidence="6" id="KW-1185">Reference proteome</keyword>
<evidence type="ECO:0000313" key="5">
    <source>
        <dbReference type="EMBL" id="RZU99586.1"/>
    </source>
</evidence>
<evidence type="ECO:0000256" key="3">
    <source>
        <dbReference type="ARBA" id="ARBA00023163"/>
    </source>
</evidence>
<reference evidence="5 6" key="1">
    <citation type="submission" date="2019-02" db="EMBL/GenBank/DDBJ databases">
        <title>Genomic Encyclopedia of Type Strains, Phase IV (KMG-IV): sequencing the most valuable type-strain genomes for metagenomic binning, comparative biology and taxonomic classification.</title>
        <authorList>
            <person name="Goeker M."/>
        </authorList>
    </citation>
    <scope>NUCLEOTIDE SEQUENCE [LARGE SCALE GENOMIC DNA]</scope>
    <source>
        <strain evidence="5 6">DSM 21056</strain>
    </source>
</reference>
<dbReference type="InterPro" id="IPR008991">
    <property type="entry name" value="Translation_prot_SH3-like_sf"/>
</dbReference>
<feature type="domain" description="NusG-like N-terminal" evidence="4">
    <location>
        <begin position="1"/>
        <end position="100"/>
    </location>
</feature>
<dbReference type="PANTHER" id="PTHR30265:SF7">
    <property type="entry name" value="TRANSCRIPTION ANTITERMINATION PROTEIN RFAH"/>
    <property type="match status" value="1"/>
</dbReference>
<organism evidence="5 6">
    <name type="scientific">Spiribacter vilamensis</name>
    <dbReference type="NCBI Taxonomy" id="531306"/>
    <lineage>
        <taxon>Bacteria</taxon>
        <taxon>Pseudomonadati</taxon>
        <taxon>Pseudomonadota</taxon>
        <taxon>Gammaproteobacteria</taxon>
        <taxon>Chromatiales</taxon>
        <taxon>Ectothiorhodospiraceae</taxon>
        <taxon>Spiribacter</taxon>
    </lineage>
</organism>
<dbReference type="Proteomes" id="UP000292298">
    <property type="component" value="Unassembled WGS sequence"/>
</dbReference>
<evidence type="ECO:0000256" key="1">
    <source>
        <dbReference type="ARBA" id="ARBA00022814"/>
    </source>
</evidence>
<keyword evidence="2" id="KW-0805">Transcription regulation</keyword>
<evidence type="ECO:0000256" key="2">
    <source>
        <dbReference type="ARBA" id="ARBA00023015"/>
    </source>
</evidence>
<dbReference type="SMART" id="SM00738">
    <property type="entry name" value="NGN"/>
    <property type="match status" value="1"/>
</dbReference>
<comment type="caution">
    <text evidence="5">The sequence shown here is derived from an EMBL/GenBank/DDBJ whole genome shotgun (WGS) entry which is preliminary data.</text>
</comment>
<dbReference type="SUPFAM" id="SSF50104">
    <property type="entry name" value="Translation proteins SH3-like domain"/>
    <property type="match status" value="1"/>
</dbReference>
<proteinExistence type="predicted"/>
<dbReference type="AlphaFoldDB" id="A0A4Q8D2G6"/>
<dbReference type="Gene3D" id="3.30.70.940">
    <property type="entry name" value="NusG, N-terminal domain"/>
    <property type="match status" value="1"/>
</dbReference>
<dbReference type="Pfam" id="PF02357">
    <property type="entry name" value="NusG"/>
    <property type="match status" value="1"/>
</dbReference>
<dbReference type="PANTHER" id="PTHR30265">
    <property type="entry name" value="RHO-INTERACTING TRANSCRIPTION TERMINATION FACTOR NUSG"/>
    <property type="match status" value="1"/>
</dbReference>
<dbReference type="GO" id="GO:0006354">
    <property type="term" value="P:DNA-templated transcription elongation"/>
    <property type="evidence" value="ECO:0007669"/>
    <property type="project" value="InterPro"/>
</dbReference>
<keyword evidence="3" id="KW-0804">Transcription</keyword>
<dbReference type="EMBL" id="SHLI01000001">
    <property type="protein sequence ID" value="RZU99586.1"/>
    <property type="molecule type" value="Genomic_DNA"/>
</dbReference>